<feature type="domain" description="DUF5126" evidence="4">
    <location>
        <begin position="132"/>
        <end position="233"/>
    </location>
</feature>
<feature type="domain" description="DUF4959" evidence="2">
    <location>
        <begin position="25"/>
        <end position="130"/>
    </location>
</feature>
<dbReference type="Proteomes" id="UP000318815">
    <property type="component" value="Unassembled WGS sequence"/>
</dbReference>
<dbReference type="Pfam" id="PF17166">
    <property type="entry name" value="DUF5126"/>
    <property type="match status" value="1"/>
</dbReference>
<evidence type="ECO:0000313" key="5">
    <source>
        <dbReference type="EMBL" id="TWV90442.1"/>
    </source>
</evidence>
<evidence type="ECO:0000256" key="1">
    <source>
        <dbReference type="SAM" id="SignalP"/>
    </source>
</evidence>
<sequence length="411" mass="45445">MNWNKRKYNIITMLLITLTAVTLSACNKDDIYRQPDASGKNKPGPVTNVKVTNYNGAAVVKYDLPTDQDLLYVVANYNIRDGASREIKSSYFFDTLRLEGFHDSKEYTVTLKAVTRSNIASDPVTVVVHPDTPYYALIRKSLKIGSDYGGINIQATNIAKNAIAINTLTIDPVTGNFAIANENYTNLAAINYSLRGYRPEPTKFGVYISDRYGNISDTMVVTVTPGYEEVLNKRNFFPYLMPSDAVIGYGGVVQNMWDGNITEDNSANAWQTTIGTSQRLMQCSFGIGRSYTLTHFMMYFRDYGANNPKNFTIYGANVDNPADATTPGGVPQGTQSGDWICLGNFRVPDPPSGLPQGQTNAADRAYVNNGIDFSMPAGIPPVKYIRIVVKDTWFGLDYTIIREVTFSGIPQ</sequence>
<evidence type="ECO:0000259" key="4">
    <source>
        <dbReference type="Pfam" id="PF17166"/>
    </source>
</evidence>
<feature type="chain" id="PRO_5022868924" evidence="1">
    <location>
        <begin position="26"/>
        <end position="411"/>
    </location>
</feature>
<gene>
    <name evidence="5" type="ORF">FEF09_29525</name>
</gene>
<dbReference type="InterPro" id="IPR033431">
    <property type="entry name" value="DUF5126"/>
</dbReference>
<feature type="signal peptide" evidence="1">
    <location>
        <begin position="1"/>
        <end position="25"/>
    </location>
</feature>
<evidence type="ECO:0000259" key="3">
    <source>
        <dbReference type="Pfam" id="PF16391"/>
    </source>
</evidence>
<accession>A0A5C6LNG9</accession>
<evidence type="ECO:0000259" key="2">
    <source>
        <dbReference type="Pfam" id="PF16323"/>
    </source>
</evidence>
<organism evidence="5 6">
    <name type="scientific">Chitinophaga pinensis</name>
    <dbReference type="NCBI Taxonomy" id="79329"/>
    <lineage>
        <taxon>Bacteria</taxon>
        <taxon>Pseudomonadati</taxon>
        <taxon>Bacteroidota</taxon>
        <taxon>Chitinophagia</taxon>
        <taxon>Chitinophagales</taxon>
        <taxon>Chitinophagaceae</taxon>
        <taxon>Chitinophaga</taxon>
    </lineage>
</organism>
<dbReference type="Pfam" id="PF16323">
    <property type="entry name" value="DUF4959"/>
    <property type="match status" value="1"/>
</dbReference>
<dbReference type="InterPro" id="IPR032164">
    <property type="entry name" value="DUF5000"/>
</dbReference>
<dbReference type="InterPro" id="IPR032527">
    <property type="entry name" value="DUF4959"/>
</dbReference>
<evidence type="ECO:0000313" key="6">
    <source>
        <dbReference type="Proteomes" id="UP000318815"/>
    </source>
</evidence>
<feature type="domain" description="DUF5000" evidence="3">
    <location>
        <begin position="257"/>
        <end position="407"/>
    </location>
</feature>
<proteinExistence type="predicted"/>
<dbReference type="EMBL" id="VOHS01000082">
    <property type="protein sequence ID" value="TWV90442.1"/>
    <property type="molecule type" value="Genomic_DNA"/>
</dbReference>
<keyword evidence="1" id="KW-0732">Signal</keyword>
<dbReference type="Gene3D" id="2.60.120.260">
    <property type="entry name" value="Galactose-binding domain-like"/>
    <property type="match status" value="1"/>
</dbReference>
<dbReference type="RefSeq" id="WP_146308419.1">
    <property type="nucleotide sequence ID" value="NZ_VOHS01000082.1"/>
</dbReference>
<dbReference type="InterPro" id="IPR036116">
    <property type="entry name" value="FN3_sf"/>
</dbReference>
<dbReference type="PROSITE" id="PS51257">
    <property type="entry name" value="PROKAR_LIPOPROTEIN"/>
    <property type="match status" value="1"/>
</dbReference>
<dbReference type="Pfam" id="PF16391">
    <property type="entry name" value="DUF5000"/>
    <property type="match status" value="1"/>
</dbReference>
<dbReference type="SUPFAM" id="SSF49265">
    <property type="entry name" value="Fibronectin type III"/>
    <property type="match status" value="1"/>
</dbReference>
<keyword evidence="6" id="KW-1185">Reference proteome</keyword>
<comment type="caution">
    <text evidence="5">The sequence shown here is derived from an EMBL/GenBank/DDBJ whole genome shotgun (WGS) entry which is preliminary data.</text>
</comment>
<name>A0A5C6LNG9_9BACT</name>
<reference evidence="5 6" key="1">
    <citation type="submission" date="2019-08" db="EMBL/GenBank/DDBJ databases">
        <title>Whole genome sequencing of chitin degrading bacteria Chitinophaga pinensis YS16.</title>
        <authorList>
            <person name="Singh R.P."/>
            <person name="Manchanda G."/>
            <person name="Maurya I.K."/>
            <person name="Joshi N.K."/>
            <person name="Srivastava A.K."/>
        </authorList>
    </citation>
    <scope>NUCLEOTIDE SEQUENCE [LARGE SCALE GENOMIC DNA]</scope>
    <source>
        <strain evidence="5 6">YS-16</strain>
    </source>
</reference>
<dbReference type="OrthoDB" id="621114at2"/>
<dbReference type="AlphaFoldDB" id="A0A5C6LNG9"/>
<protein>
    <submittedName>
        <fullName evidence="5">DUF4959 domain-containing protein</fullName>
    </submittedName>
</protein>